<dbReference type="RefSeq" id="WP_057623400.1">
    <property type="nucleotide sequence ID" value="NZ_LKHV02000001.1"/>
</dbReference>
<dbReference type="InterPro" id="IPR005105">
    <property type="entry name" value="GlnD_Uridyltrans_N"/>
</dbReference>
<dbReference type="OrthoDB" id="9808528at2"/>
<dbReference type="EMBL" id="LKHV02000001">
    <property type="protein sequence ID" value="MCS5707526.1"/>
    <property type="molecule type" value="Genomic_DNA"/>
</dbReference>
<dbReference type="PANTHER" id="PTHR19959:SF119">
    <property type="entry name" value="FUNGAL LIPASE-LIKE DOMAIN-CONTAINING PROTEIN"/>
    <property type="match status" value="1"/>
</dbReference>
<feature type="domain" description="Protein-PII uridylyltransferase N-terminal" evidence="2">
    <location>
        <begin position="64"/>
        <end position="161"/>
    </location>
</feature>
<reference evidence="3" key="1">
    <citation type="submission" date="2015-09" db="EMBL/GenBank/DDBJ databases">
        <title>Draft Genome Sequences of Two Novel Amoeba-resistant Intranuclear Bacteria, Candidatus Berkiella cookevillensis and Candidatus Berkiella aquae.</title>
        <authorList>
            <person name="Mehari Y.T."/>
            <person name="Arivett B.A."/>
            <person name="Farone A.L."/>
            <person name="Gunderson J.H."/>
            <person name="Farone M.B."/>
        </authorList>
    </citation>
    <scope>NUCLEOTIDE SEQUENCE [LARGE SCALE GENOMIC DNA]</scope>
    <source>
        <strain evidence="3">CC99</strain>
    </source>
</reference>
<keyword evidence="1" id="KW-0175">Coiled coil</keyword>
<reference evidence="4" key="2">
    <citation type="journal article" date="2016" name="Genome Announc.">
        <title>Draft Genome Sequences of Two Novel Amoeba-Resistant Intranuclear Bacteria, 'Candidatus Berkiella cookevillensis' and 'Candidatus Berkiella aquae'.</title>
        <authorList>
            <person name="Mehari Y.T."/>
            <person name="Arivett B.A."/>
            <person name="Farone A.L."/>
            <person name="Gunderson J.H."/>
            <person name="Farone M.B."/>
        </authorList>
    </citation>
    <scope>NUCLEOTIDE SEQUENCE</scope>
    <source>
        <strain evidence="4">CC99</strain>
    </source>
</reference>
<organism evidence="3">
    <name type="scientific">Candidatus Berkiella cookevillensis</name>
    <dbReference type="NCBI Taxonomy" id="437022"/>
    <lineage>
        <taxon>Bacteria</taxon>
        <taxon>Pseudomonadati</taxon>
        <taxon>Pseudomonadota</taxon>
        <taxon>Gammaproteobacteria</taxon>
        <taxon>Candidatus Berkiellales</taxon>
        <taxon>Candidatus Berkiellaceae</taxon>
        <taxon>Candidatus Berkiella</taxon>
    </lineage>
</organism>
<dbReference type="Pfam" id="PF03445">
    <property type="entry name" value="DUF294"/>
    <property type="match status" value="1"/>
</dbReference>
<dbReference type="PATRIC" id="fig|1590042.3.peg.559"/>
<dbReference type="AlphaFoldDB" id="A0A0Q9YIM3"/>
<comment type="caution">
    <text evidence="3">The sequence shown here is derived from an EMBL/GenBank/DDBJ whole genome shotgun (WGS) entry which is preliminary data.</text>
</comment>
<dbReference type="GO" id="GO:0008773">
    <property type="term" value="F:[protein-PII] uridylyltransferase activity"/>
    <property type="evidence" value="ECO:0007669"/>
    <property type="project" value="InterPro"/>
</dbReference>
<feature type="coiled-coil region" evidence="1">
    <location>
        <begin position="437"/>
        <end position="464"/>
    </location>
</feature>
<dbReference type="EMBL" id="LKHV01000002">
    <property type="protein sequence ID" value="KRG19529.1"/>
    <property type="molecule type" value="Genomic_DNA"/>
</dbReference>
<reference evidence="4" key="3">
    <citation type="submission" date="2021-06" db="EMBL/GenBank/DDBJ databases">
        <title>Genomic Description and Analysis of Intracellular Bacteria, Candidatus Berkiella cookevillensis and Candidatus Berkiella aquae.</title>
        <authorList>
            <person name="Kidane D.T."/>
            <person name="Mehari Y.T."/>
            <person name="Rice F.C."/>
            <person name="Arivett B.A."/>
            <person name="Farone A.L."/>
            <person name="Berk S.G."/>
            <person name="Farone M.B."/>
        </authorList>
    </citation>
    <scope>NUCLEOTIDE SEQUENCE</scope>
    <source>
        <strain evidence="4">CC99</strain>
    </source>
</reference>
<evidence type="ECO:0000313" key="5">
    <source>
        <dbReference type="Proteomes" id="UP000051494"/>
    </source>
</evidence>
<gene>
    <name evidence="4" type="ORF">CC99x_001265</name>
    <name evidence="3" type="ORF">CC99x_00541</name>
</gene>
<dbReference type="Proteomes" id="UP000051494">
    <property type="component" value="Unassembled WGS sequence"/>
</dbReference>
<keyword evidence="5" id="KW-1185">Reference proteome</keyword>
<dbReference type="STRING" id="437022.CC99x_00541"/>
<evidence type="ECO:0000313" key="3">
    <source>
        <dbReference type="EMBL" id="KRG19529.1"/>
    </source>
</evidence>
<evidence type="ECO:0000259" key="2">
    <source>
        <dbReference type="Pfam" id="PF03445"/>
    </source>
</evidence>
<dbReference type="PANTHER" id="PTHR19959">
    <property type="entry name" value="KINESIN LIGHT CHAIN"/>
    <property type="match status" value="1"/>
</dbReference>
<sequence length="634" mass="73193">MSGKTKKQPANGWWQNFTQKLGAAFEGLCTYIPNPLKNLIGLKQVPKDRKALSEFRTKYYDKIWEEHQKSTPDFVALTKNISNDFRSLITKMIAEEVTHLGKAPCEFSLLALGSLARKECGPVTDLEIGFCIQEKTIESYEYFYKLSQRIADRLFLLGEHPDLGEKGLRLDEADNAPPYLKFFARNATPEQTQQLLQEAIENREFDKIPFAGSRAFIGTPEDFANYAREGFKQDKKALRQEKDKLIAQHITGKGLSREEENARMFWINQIVRPFSARENRIVQSFGTQLGRNITHVYGNRKLYNAFLAKRERVLSEKKIGEPLTQRQIIARSKLMKEDIGQHIRKGTSIFLEGTLGKTLDIKRELYRFVEQFVTNLGFYYKTHNQNTFDVVNELVARNILDSDFGDQLKDYIQFSLGLRLKKQAILKRQGFATYLSEEKFLKDKEDLEEKIEGLQKSIKYLTSAEASNDAIDVQRRQLFKLEHDLEHMIDMRPGNILSPEDIQKLETKYAPLAKMIFDKAQAWVKDPNALKPKEQVVVKPLEKISTASRPQDTLKNTVSLNMIEKHSVQEMGFKLFTPQLNKARRAAQVVAGLTNCSARKARHNKPKQADTKHISHQRSYLPRKRFNQYFILSL</sequence>
<evidence type="ECO:0000313" key="4">
    <source>
        <dbReference type="EMBL" id="MCS5707526.1"/>
    </source>
</evidence>
<protein>
    <recommendedName>
        <fullName evidence="2">Protein-PII uridylyltransferase N-terminal domain-containing protein</fullName>
    </recommendedName>
</protein>
<name>A0A0Q9YIM3_9GAMM</name>
<accession>A0A0Q9YIM3</accession>
<evidence type="ECO:0000256" key="1">
    <source>
        <dbReference type="SAM" id="Coils"/>
    </source>
</evidence>
<proteinExistence type="predicted"/>